<name>A0ACC2TYN8_9FUNG</name>
<protein>
    <submittedName>
        <fullName evidence="1">Uncharacterized protein</fullName>
    </submittedName>
</protein>
<sequence>MKESHFLFWFLVSFLSVVLALENPTPTIDWQKSSPNNAHQKNSSNNVWFKYPSGHWEESSSIAVTQLYLYPTNLPWLDQNDSFYLLTYLVGYYLLGRFSSMMGHFAFLGYFGHLAMVTVSIGLVIAGLNLGALAHKIGGSLTVKSFNGLALNQAMIRCYVCQQQPEYWYIQTLNTINLFLVPIYTLGVF</sequence>
<proteinExistence type="predicted"/>
<dbReference type="EMBL" id="QTSX02001685">
    <property type="protein sequence ID" value="KAJ9079617.1"/>
    <property type="molecule type" value="Genomic_DNA"/>
</dbReference>
<reference evidence="1" key="1">
    <citation type="submission" date="2022-04" db="EMBL/GenBank/DDBJ databases">
        <title>Genome of the entomopathogenic fungus Entomophthora muscae.</title>
        <authorList>
            <person name="Elya C."/>
            <person name="Lovett B.R."/>
            <person name="Lee E."/>
            <person name="Macias A.M."/>
            <person name="Hajek A.E."/>
            <person name="De Bivort B.L."/>
            <person name="Kasson M.T."/>
            <person name="De Fine Licht H.H."/>
            <person name="Stajich J.E."/>
        </authorList>
    </citation>
    <scope>NUCLEOTIDE SEQUENCE</scope>
    <source>
        <strain evidence="1">Berkeley</strain>
    </source>
</reference>
<gene>
    <name evidence="1" type="ORF">DSO57_1033511</name>
</gene>
<evidence type="ECO:0000313" key="1">
    <source>
        <dbReference type="EMBL" id="KAJ9079617.1"/>
    </source>
</evidence>
<organism evidence="1 2">
    <name type="scientific">Entomophthora muscae</name>
    <dbReference type="NCBI Taxonomy" id="34485"/>
    <lineage>
        <taxon>Eukaryota</taxon>
        <taxon>Fungi</taxon>
        <taxon>Fungi incertae sedis</taxon>
        <taxon>Zoopagomycota</taxon>
        <taxon>Entomophthoromycotina</taxon>
        <taxon>Entomophthoromycetes</taxon>
        <taxon>Entomophthorales</taxon>
        <taxon>Entomophthoraceae</taxon>
        <taxon>Entomophthora</taxon>
    </lineage>
</organism>
<dbReference type="Proteomes" id="UP001165960">
    <property type="component" value="Unassembled WGS sequence"/>
</dbReference>
<evidence type="ECO:0000313" key="2">
    <source>
        <dbReference type="Proteomes" id="UP001165960"/>
    </source>
</evidence>
<accession>A0ACC2TYN8</accession>
<comment type="caution">
    <text evidence="1">The sequence shown here is derived from an EMBL/GenBank/DDBJ whole genome shotgun (WGS) entry which is preliminary data.</text>
</comment>
<keyword evidence="2" id="KW-1185">Reference proteome</keyword>